<dbReference type="InterPro" id="IPR045851">
    <property type="entry name" value="AMP-bd_C_sf"/>
</dbReference>
<dbReference type="InterPro" id="IPR042099">
    <property type="entry name" value="ANL_N_sf"/>
</dbReference>
<keyword evidence="2" id="KW-0436">Ligase</keyword>
<dbReference type="PANTHER" id="PTHR43845:SF1">
    <property type="entry name" value="BLR5969 PROTEIN"/>
    <property type="match status" value="1"/>
</dbReference>
<dbReference type="GO" id="GO:0047475">
    <property type="term" value="F:phenylacetate-CoA ligase activity"/>
    <property type="evidence" value="ECO:0007669"/>
    <property type="project" value="UniProtKB-EC"/>
</dbReference>
<dbReference type="AlphaFoldDB" id="A0A1J5Q4T5"/>
<organism evidence="2">
    <name type="scientific">mine drainage metagenome</name>
    <dbReference type="NCBI Taxonomy" id="410659"/>
    <lineage>
        <taxon>unclassified sequences</taxon>
        <taxon>metagenomes</taxon>
        <taxon>ecological metagenomes</taxon>
    </lineage>
</organism>
<dbReference type="Pfam" id="PF00501">
    <property type="entry name" value="AMP-binding"/>
    <property type="match status" value="1"/>
</dbReference>
<dbReference type="EMBL" id="MLJW01002348">
    <property type="protein sequence ID" value="OIQ74892.1"/>
    <property type="molecule type" value="Genomic_DNA"/>
</dbReference>
<dbReference type="EC" id="6.2.1.30" evidence="2"/>
<dbReference type="InterPro" id="IPR000873">
    <property type="entry name" value="AMP-dep_synth/lig_dom"/>
</dbReference>
<name>A0A1J5Q4T5_9ZZZZ</name>
<reference evidence="2" key="1">
    <citation type="submission" date="2016-10" db="EMBL/GenBank/DDBJ databases">
        <title>Sequence of Gallionella enrichment culture.</title>
        <authorList>
            <person name="Poehlein A."/>
            <person name="Muehling M."/>
            <person name="Daniel R."/>
        </authorList>
    </citation>
    <scope>NUCLEOTIDE SEQUENCE</scope>
</reference>
<dbReference type="Gene3D" id="3.30.300.30">
    <property type="match status" value="1"/>
</dbReference>
<protein>
    <submittedName>
        <fullName evidence="2">Phenylacetate-coenzyme A ligase</fullName>
        <ecNumber evidence="2">6.2.1.30</ecNumber>
    </submittedName>
</protein>
<dbReference type="PANTHER" id="PTHR43845">
    <property type="entry name" value="BLR5969 PROTEIN"/>
    <property type="match status" value="1"/>
</dbReference>
<gene>
    <name evidence="2" type="ORF">GALL_434490</name>
</gene>
<comment type="caution">
    <text evidence="2">The sequence shown here is derived from an EMBL/GenBank/DDBJ whole genome shotgun (WGS) entry which is preliminary data.</text>
</comment>
<evidence type="ECO:0000259" key="1">
    <source>
        <dbReference type="Pfam" id="PF00501"/>
    </source>
</evidence>
<sequence>MMQDTPYDSLEVRHPPSRDAAFWTALQQIAAHAKAQAPAWRERLARVSPSDLCGPEALAQIPVLRKGALLELQRQSRAVGGDVFGGHATIGWSSAGTKRQNAARVFSSPGPIYEPQGPGSDYWRMARALHAAGLRRGDLLHNSFSYHFTPAGAMLEGGAHLLGCTVFPAGIGQTEQQVLAMAELGADAYCGTPSFLGILLDRATTMGVTLPRLRKALVSGEALSPALSNRLGAAGVSTLQCYATADIGLIAYETQARDGMFLDESIWVEILDPNDRPVADGEVGEVVVTVLNPDYPLLRFGTGDLSTIIPESRTQASACGRTQLRIRGWMGRADQATKIRGLFVHPQQVQDILRRHPQLLRARIEVSQRNGEDLMTLHCECALPSAELAQAVQHSVRECTKLRADVQWHPPGDWPEDARQIVDARQIRAG</sequence>
<evidence type="ECO:0000313" key="2">
    <source>
        <dbReference type="EMBL" id="OIQ74892.1"/>
    </source>
</evidence>
<accession>A0A1J5Q4T5</accession>
<dbReference type="SUPFAM" id="SSF56801">
    <property type="entry name" value="Acetyl-CoA synthetase-like"/>
    <property type="match status" value="1"/>
</dbReference>
<proteinExistence type="predicted"/>
<feature type="domain" description="AMP-dependent synthetase/ligase" evidence="1">
    <location>
        <begin position="154"/>
        <end position="288"/>
    </location>
</feature>
<dbReference type="Gene3D" id="3.40.50.12780">
    <property type="entry name" value="N-terminal domain of ligase-like"/>
    <property type="match status" value="1"/>
</dbReference>